<keyword evidence="7 13" id="KW-0812">Transmembrane</keyword>
<dbReference type="GO" id="GO:0098797">
    <property type="term" value="C:plasma membrane protein complex"/>
    <property type="evidence" value="ECO:0007669"/>
    <property type="project" value="TreeGrafter"/>
</dbReference>
<dbReference type="SUPFAM" id="SSF74653">
    <property type="entry name" value="TolA/TonB C-terminal domain"/>
    <property type="match status" value="1"/>
</dbReference>
<organism evidence="16 17">
    <name type="scientific">Xenorhabdus stockiae</name>
    <dbReference type="NCBI Taxonomy" id="351614"/>
    <lineage>
        <taxon>Bacteria</taxon>
        <taxon>Pseudomonadati</taxon>
        <taxon>Pseudomonadota</taxon>
        <taxon>Gammaproteobacteria</taxon>
        <taxon>Enterobacterales</taxon>
        <taxon>Morganellaceae</taxon>
        <taxon>Xenorhabdus</taxon>
    </lineage>
</organism>
<dbReference type="EMBL" id="NJAJ01000037">
    <property type="protein sequence ID" value="PHM64076.1"/>
    <property type="molecule type" value="Genomic_DNA"/>
</dbReference>
<keyword evidence="10 13" id="KW-1133">Transmembrane helix</keyword>
<keyword evidence="9 13" id="KW-0653">Protein transport</keyword>
<feature type="transmembrane region" description="Helical" evidence="13">
    <location>
        <begin position="20"/>
        <end position="39"/>
    </location>
</feature>
<dbReference type="GO" id="GO:0015891">
    <property type="term" value="P:siderophore transport"/>
    <property type="evidence" value="ECO:0007669"/>
    <property type="project" value="InterPro"/>
</dbReference>
<feature type="compositionally biased region" description="Low complexity" evidence="14">
    <location>
        <begin position="68"/>
        <end position="78"/>
    </location>
</feature>
<feature type="compositionally biased region" description="Polar residues" evidence="14">
    <location>
        <begin position="142"/>
        <end position="151"/>
    </location>
</feature>
<dbReference type="PANTHER" id="PTHR33446">
    <property type="entry name" value="PROTEIN TONB-RELATED"/>
    <property type="match status" value="1"/>
</dbReference>
<dbReference type="AlphaFoldDB" id="A0A2D0KL02"/>
<dbReference type="InterPro" id="IPR037682">
    <property type="entry name" value="TonB_C"/>
</dbReference>
<keyword evidence="6 13" id="KW-0997">Cell inner membrane</keyword>
<dbReference type="Proteomes" id="UP000222366">
    <property type="component" value="Unassembled WGS sequence"/>
</dbReference>
<dbReference type="InterPro" id="IPR003538">
    <property type="entry name" value="TonB"/>
</dbReference>
<protein>
    <recommendedName>
        <fullName evidence="3 13">Protein TonB</fullName>
    </recommendedName>
</protein>
<evidence type="ECO:0000256" key="2">
    <source>
        <dbReference type="ARBA" id="ARBA00006555"/>
    </source>
</evidence>
<dbReference type="Gene3D" id="3.30.2420.10">
    <property type="entry name" value="TonB"/>
    <property type="match status" value="1"/>
</dbReference>
<comment type="subcellular location">
    <subcellularLocation>
        <location evidence="1 13">Cell inner membrane</location>
        <topology evidence="1 13">Single-pass membrane protein</topology>
        <orientation evidence="1 13">Periplasmic side</orientation>
    </subcellularLocation>
</comment>
<feature type="compositionally biased region" description="Basic and acidic residues" evidence="14">
    <location>
        <begin position="152"/>
        <end position="166"/>
    </location>
</feature>
<feature type="compositionally biased region" description="Basic and acidic residues" evidence="14">
    <location>
        <begin position="101"/>
        <end position="137"/>
    </location>
</feature>
<dbReference type="NCBIfam" id="NF008082">
    <property type="entry name" value="PRK10819.1-3"/>
    <property type="match status" value="1"/>
</dbReference>
<keyword evidence="13" id="KW-0735">Signal-anchor</keyword>
<dbReference type="GO" id="GO:0015031">
    <property type="term" value="P:protein transport"/>
    <property type="evidence" value="ECO:0007669"/>
    <property type="project" value="UniProtKB-UniRule"/>
</dbReference>
<comment type="subunit">
    <text evidence="12">Homodimer. Forms a complex with the accessory proteins ExbB and ExbD.</text>
</comment>
<keyword evidence="8" id="KW-0677">Repeat</keyword>
<evidence type="ECO:0000256" key="1">
    <source>
        <dbReference type="ARBA" id="ARBA00004383"/>
    </source>
</evidence>
<evidence type="ECO:0000256" key="4">
    <source>
        <dbReference type="ARBA" id="ARBA00022448"/>
    </source>
</evidence>
<dbReference type="NCBIfam" id="TIGR01352">
    <property type="entry name" value="tonB_Cterm"/>
    <property type="match status" value="1"/>
</dbReference>
<dbReference type="GO" id="GO:0055085">
    <property type="term" value="P:transmembrane transport"/>
    <property type="evidence" value="ECO:0007669"/>
    <property type="project" value="InterPro"/>
</dbReference>
<sequence length="255" mass="28392">MSILKLTIMLLLKNSLMRWIHWPVLLSVCLHISIAAALFHTLKSGNPPESPPMSVAMIQLAAEQAPVSEPAMPASIAEPEPEPPAPEPEPESIAKIALPEPKPEKKPVEKKREEKKIAKKESKPKEIRTEKMSEEAVKPITDQESLLTNNVDGKKSTDPVTSEKSEVQSGPKALSRIDPVYSDRARQLGIEGSVQVKYDIDENGRVKNIEILSAEPKNLFDREVRNAMRKWRYEKKPATGYVTTIEFKLTGVSVS</sequence>
<evidence type="ECO:0000256" key="6">
    <source>
        <dbReference type="ARBA" id="ARBA00022519"/>
    </source>
</evidence>
<evidence type="ECO:0000256" key="5">
    <source>
        <dbReference type="ARBA" id="ARBA00022475"/>
    </source>
</evidence>
<dbReference type="PRINTS" id="PR01374">
    <property type="entry name" value="TONBPROTEIN"/>
</dbReference>
<keyword evidence="11 13" id="KW-0472">Membrane</keyword>
<evidence type="ECO:0000256" key="3">
    <source>
        <dbReference type="ARBA" id="ARBA00022362"/>
    </source>
</evidence>
<dbReference type="PANTHER" id="PTHR33446:SF8">
    <property type="entry name" value="PROTEIN TONB"/>
    <property type="match status" value="1"/>
</dbReference>
<proteinExistence type="inferred from homology"/>
<evidence type="ECO:0000256" key="14">
    <source>
        <dbReference type="SAM" id="MobiDB-lite"/>
    </source>
</evidence>
<evidence type="ECO:0000256" key="8">
    <source>
        <dbReference type="ARBA" id="ARBA00022737"/>
    </source>
</evidence>
<evidence type="ECO:0000256" key="9">
    <source>
        <dbReference type="ARBA" id="ARBA00022927"/>
    </source>
</evidence>
<dbReference type="InterPro" id="IPR051045">
    <property type="entry name" value="TonB-dependent_transducer"/>
</dbReference>
<evidence type="ECO:0000256" key="13">
    <source>
        <dbReference type="RuleBase" id="RU362123"/>
    </source>
</evidence>
<evidence type="ECO:0000256" key="10">
    <source>
        <dbReference type="ARBA" id="ARBA00022989"/>
    </source>
</evidence>
<evidence type="ECO:0000259" key="15">
    <source>
        <dbReference type="PROSITE" id="PS52015"/>
    </source>
</evidence>
<keyword evidence="5 13" id="KW-1003">Cell membrane</keyword>
<comment type="similarity">
    <text evidence="2 13">Belongs to the TonB family.</text>
</comment>
<dbReference type="Pfam" id="PF03544">
    <property type="entry name" value="TonB_C"/>
    <property type="match status" value="1"/>
</dbReference>
<feature type="region of interest" description="Disordered" evidence="14">
    <location>
        <begin position="66"/>
        <end position="174"/>
    </location>
</feature>
<gene>
    <name evidence="16" type="ORF">Xsto_03351</name>
</gene>
<keyword evidence="4 13" id="KW-0813">Transport</keyword>
<keyword evidence="17" id="KW-1185">Reference proteome</keyword>
<dbReference type="GO" id="GO:0030288">
    <property type="term" value="C:outer membrane-bounded periplasmic space"/>
    <property type="evidence" value="ECO:0007669"/>
    <property type="project" value="InterPro"/>
</dbReference>
<comment type="function">
    <text evidence="13">Interacts with outer membrane receptor proteins that carry out high-affinity binding and energy dependent uptake into the periplasmic space of specific substrates. It could act to transduce energy from the cytoplasmic membrane to specific energy-requiring processes in the outer membrane, resulting in the release into the periplasm of ligands bound by these outer membrane proteins.</text>
</comment>
<evidence type="ECO:0000256" key="7">
    <source>
        <dbReference type="ARBA" id="ARBA00022692"/>
    </source>
</evidence>
<feature type="domain" description="TonB C-terminal" evidence="15">
    <location>
        <begin position="166"/>
        <end position="255"/>
    </location>
</feature>
<accession>A0A2D0KL02</accession>
<evidence type="ECO:0000313" key="16">
    <source>
        <dbReference type="EMBL" id="PHM64076.1"/>
    </source>
</evidence>
<dbReference type="PROSITE" id="PS52015">
    <property type="entry name" value="TONB_CTD"/>
    <property type="match status" value="1"/>
</dbReference>
<evidence type="ECO:0000313" key="17">
    <source>
        <dbReference type="Proteomes" id="UP000222366"/>
    </source>
</evidence>
<evidence type="ECO:0000256" key="12">
    <source>
        <dbReference type="ARBA" id="ARBA00025849"/>
    </source>
</evidence>
<reference evidence="16 17" key="1">
    <citation type="journal article" date="2017" name="Nat. Microbiol.">
        <title>Natural product diversity associated with the nematode symbionts Photorhabdus and Xenorhabdus.</title>
        <authorList>
            <person name="Tobias N.J."/>
            <person name="Wolff H."/>
            <person name="Djahanschiri B."/>
            <person name="Grundmann F."/>
            <person name="Kronenwerth M."/>
            <person name="Shi Y.M."/>
            <person name="Simonyi S."/>
            <person name="Grun P."/>
            <person name="Shapiro-Ilan D."/>
            <person name="Pidot S.J."/>
            <person name="Stinear T.P."/>
            <person name="Ebersberger I."/>
            <person name="Bode H.B."/>
        </authorList>
    </citation>
    <scope>NUCLEOTIDE SEQUENCE [LARGE SCALE GENOMIC DNA]</scope>
    <source>
        <strain evidence="16 17">DSM 17904</strain>
    </source>
</reference>
<dbReference type="GO" id="GO:0031992">
    <property type="term" value="F:energy transducer activity"/>
    <property type="evidence" value="ECO:0007669"/>
    <property type="project" value="InterPro"/>
</dbReference>
<name>A0A2D0KL02_9GAMM</name>
<evidence type="ECO:0000256" key="11">
    <source>
        <dbReference type="ARBA" id="ARBA00023136"/>
    </source>
</evidence>
<comment type="caution">
    <text evidence="16">The sequence shown here is derived from an EMBL/GenBank/DDBJ whole genome shotgun (WGS) entry which is preliminary data.</text>
</comment>
<dbReference type="InterPro" id="IPR006260">
    <property type="entry name" value="TonB/TolA_C"/>
</dbReference>